<proteinExistence type="predicted"/>
<reference evidence="1" key="1">
    <citation type="submission" date="2014-11" db="EMBL/GenBank/DDBJ databases">
        <authorList>
            <person name="Amaro Gonzalez C."/>
        </authorList>
    </citation>
    <scope>NUCLEOTIDE SEQUENCE</scope>
</reference>
<protein>
    <submittedName>
        <fullName evidence="1">Uncharacterized protein</fullName>
    </submittedName>
</protein>
<accession>A0A0E9RTN2</accession>
<organism evidence="1">
    <name type="scientific">Anguilla anguilla</name>
    <name type="common">European freshwater eel</name>
    <name type="synonym">Muraena anguilla</name>
    <dbReference type="NCBI Taxonomy" id="7936"/>
    <lineage>
        <taxon>Eukaryota</taxon>
        <taxon>Metazoa</taxon>
        <taxon>Chordata</taxon>
        <taxon>Craniata</taxon>
        <taxon>Vertebrata</taxon>
        <taxon>Euteleostomi</taxon>
        <taxon>Actinopterygii</taxon>
        <taxon>Neopterygii</taxon>
        <taxon>Teleostei</taxon>
        <taxon>Anguilliformes</taxon>
        <taxon>Anguillidae</taxon>
        <taxon>Anguilla</taxon>
    </lineage>
</organism>
<name>A0A0E9RTN2_ANGAN</name>
<dbReference type="AlphaFoldDB" id="A0A0E9RTN2"/>
<evidence type="ECO:0000313" key="1">
    <source>
        <dbReference type="EMBL" id="JAH31633.1"/>
    </source>
</evidence>
<sequence length="36" mass="4003">MLTAMASLLMADLLGFHHSYRQWTDLQGPSISAIII</sequence>
<dbReference type="EMBL" id="GBXM01076944">
    <property type="protein sequence ID" value="JAH31633.1"/>
    <property type="molecule type" value="Transcribed_RNA"/>
</dbReference>
<reference evidence="1" key="2">
    <citation type="journal article" date="2015" name="Fish Shellfish Immunol.">
        <title>Early steps in the European eel (Anguilla anguilla)-Vibrio vulnificus interaction in the gills: Role of the RtxA13 toxin.</title>
        <authorList>
            <person name="Callol A."/>
            <person name="Pajuelo D."/>
            <person name="Ebbesson L."/>
            <person name="Teles M."/>
            <person name="MacKenzie S."/>
            <person name="Amaro C."/>
        </authorList>
    </citation>
    <scope>NUCLEOTIDE SEQUENCE</scope>
</reference>